<comment type="caution">
    <text evidence="2">The sequence shown here is derived from an EMBL/GenBank/DDBJ whole genome shotgun (WGS) entry which is preliminary data.</text>
</comment>
<proteinExistence type="predicted"/>
<dbReference type="EMBL" id="JAKNCJ010000005">
    <property type="protein sequence ID" value="MCL6423731.1"/>
    <property type="molecule type" value="Genomic_DNA"/>
</dbReference>
<dbReference type="RefSeq" id="WP_249737814.1">
    <property type="nucleotide sequence ID" value="NZ_JAKNCJ010000005.1"/>
</dbReference>
<accession>A0ABT0R1F4</accession>
<protein>
    <submittedName>
        <fullName evidence="2">Uncharacterized protein</fullName>
    </submittedName>
</protein>
<sequence>MSDADHAESRPSSLRSRRTVLTAGAGLAVIAGGSACSLLPGRQDPSSAPSQAAPSTPAESSAAPAGFAEWVRTDDLEGVDPDGDALDAAAGLIPGSAVRSDRYGSWMAPDFTPDSPVRTAPPSAADEGAVQRLLQDPAQADATAANVRLAMITALLDAQTAFEADDSRLGEDAASLAQTLGLQMADPNQLTEILRPAGLSGIPGSTVEEYLGAEPAPNDPTRHRFHLLGHGTQIVPLTTVPDGAGMIMTCARGLFPGMRGERSVHLEREIGLGFGQAGNQVIFSLTSGVRAVLFIADPLALPEVEALEPGQDWTAIEIPGARAMLPPGYAVTSPIQFGSGFAGDAGEQGTLMRQLEPAPELLSLPLGSFAARVPLEGADLAVATATDQGDGTWVIALRAQRTEDLLDMRATVAATDAAEVEDVLHRFAGGLDLSA</sequence>
<evidence type="ECO:0000256" key="1">
    <source>
        <dbReference type="SAM" id="MobiDB-lite"/>
    </source>
</evidence>
<feature type="compositionally biased region" description="Low complexity" evidence="1">
    <location>
        <begin position="45"/>
        <end position="64"/>
    </location>
</feature>
<organism evidence="2 3">
    <name type="scientific">Brachybacterium equifaecis</name>
    <dbReference type="NCBI Taxonomy" id="2910770"/>
    <lineage>
        <taxon>Bacteria</taxon>
        <taxon>Bacillati</taxon>
        <taxon>Actinomycetota</taxon>
        <taxon>Actinomycetes</taxon>
        <taxon>Micrococcales</taxon>
        <taxon>Dermabacteraceae</taxon>
        <taxon>Brachybacterium</taxon>
    </lineage>
</organism>
<gene>
    <name evidence="2" type="ORF">Bequi_10090</name>
</gene>
<evidence type="ECO:0000313" key="2">
    <source>
        <dbReference type="EMBL" id="MCL6423731.1"/>
    </source>
</evidence>
<evidence type="ECO:0000313" key="3">
    <source>
        <dbReference type="Proteomes" id="UP001203761"/>
    </source>
</evidence>
<keyword evidence="3" id="KW-1185">Reference proteome</keyword>
<feature type="region of interest" description="Disordered" evidence="1">
    <location>
        <begin position="38"/>
        <end position="64"/>
    </location>
</feature>
<name>A0ABT0R1F4_9MICO</name>
<reference evidence="2" key="1">
    <citation type="submission" date="2022-02" db="EMBL/GenBank/DDBJ databases">
        <authorList>
            <person name="Lee M."/>
            <person name="Kim S.-J."/>
            <person name="Jung M.-Y."/>
        </authorList>
    </citation>
    <scope>NUCLEOTIDE SEQUENCE</scope>
    <source>
        <strain evidence="2">JHP9</strain>
    </source>
</reference>
<dbReference type="PROSITE" id="PS51318">
    <property type="entry name" value="TAT"/>
    <property type="match status" value="1"/>
</dbReference>
<dbReference type="Proteomes" id="UP001203761">
    <property type="component" value="Unassembled WGS sequence"/>
</dbReference>
<dbReference type="InterPro" id="IPR006311">
    <property type="entry name" value="TAT_signal"/>
</dbReference>